<dbReference type="EMBL" id="HG673594">
    <property type="protein sequence ID" value="CDI84123.1"/>
    <property type="molecule type" value="Genomic_DNA"/>
</dbReference>
<evidence type="ECO:0000313" key="2">
    <source>
        <dbReference type="EMBL" id="CDI84123.1"/>
    </source>
</evidence>
<feature type="region of interest" description="Disordered" evidence="1">
    <location>
        <begin position="321"/>
        <end position="425"/>
    </location>
</feature>
<gene>
    <name evidence="2" type="ORF">EAH_00048800</name>
</gene>
<dbReference type="AlphaFoldDB" id="U6GY18"/>
<dbReference type="OMA" id="FTESIGH"/>
<dbReference type="GeneID" id="25272950"/>
<protein>
    <submittedName>
        <fullName evidence="2">Uncharacterized protein</fullName>
    </submittedName>
</protein>
<organism evidence="2 3">
    <name type="scientific">Eimeria acervulina</name>
    <name type="common">Coccidian parasite</name>
    <dbReference type="NCBI Taxonomy" id="5801"/>
    <lineage>
        <taxon>Eukaryota</taxon>
        <taxon>Sar</taxon>
        <taxon>Alveolata</taxon>
        <taxon>Apicomplexa</taxon>
        <taxon>Conoidasida</taxon>
        <taxon>Coccidia</taxon>
        <taxon>Eucoccidiorida</taxon>
        <taxon>Eimeriorina</taxon>
        <taxon>Eimeriidae</taxon>
        <taxon>Eimeria</taxon>
    </lineage>
</organism>
<feature type="region of interest" description="Disordered" evidence="1">
    <location>
        <begin position="93"/>
        <end position="118"/>
    </location>
</feature>
<proteinExistence type="predicted"/>
<evidence type="ECO:0000313" key="3">
    <source>
        <dbReference type="Proteomes" id="UP000018050"/>
    </source>
</evidence>
<dbReference type="RefSeq" id="XP_013246834.1">
    <property type="nucleotide sequence ID" value="XM_013391380.1"/>
</dbReference>
<dbReference type="Proteomes" id="UP000018050">
    <property type="component" value="Unassembled WGS sequence"/>
</dbReference>
<dbReference type="VEuPathDB" id="ToxoDB:EAH_00048800"/>
<keyword evidence="3" id="KW-1185">Reference proteome</keyword>
<sequence length="784" mass="85419">MPENNNIFLYNATPSSASAFASSELPTLESSCARPVKLRARAPCPSSRLRLVLGTIASSAAVVLLVFFCSRVYERRAVQGLRSRRLASVGNSEASVGNCCDAGDGEERRRQGPRASKWPAGEEFKWPLKKRFTARVAGTGDGGAVGNPQQQEQRYLQELPVAPPGLSAGEAPPKLERRGFSELPVHGILSSAQARVRREFDAARGLQRLSTQKHPPGHYIPDVRQTIPLEVRMQLQLHLLQRQLQREGRHHRQQQLHLQQQHDQHELYHQQQQLHWKHLLWRVQQQQQPLIQQQQQGHLMQQQQQSWHQQPELPLSLLQQQEQEDVIQDQDHHQMEEQESTPQDDGKQLHRKRKREREQQVELDAPKEQQHQVLQPTGRAPESLLEDAWIAPGPPRPETPQPSSSRQALQVPVAAGDTPPSTSVEFGTQVAGGLPLAPPAASLTIPDEGASGDAADLAPISGAPAANTATRCVLSDGRSSPGPSTAATEGRGVEAGVPSTALVGGGFGEGGASAAGETASAAEISASGGTLAPVERATAPGGAKAAAAAGAGSLIPAPTSIPASSTLLGMRTAALVTMREHPFVRLPKQLLVNSPGSIVVNFEDAVNSTRASRHALPLLLKARWLLSKHVLFSVHLKELVEVVEELIGNAAHYHAQDVSHHQTYRAVGRLGMRFLVLDVIVSTLLILGQKVDPGRWQRFTNAIRHAAPQPPQTANFSKRAHFYLSLAKELSRAIQILKTGKRPAPSELLLIKRMLFCSSFSPSRFKGRDFDPWRQDNIGGADGP</sequence>
<reference evidence="2" key="1">
    <citation type="submission" date="2013-10" db="EMBL/GenBank/DDBJ databases">
        <title>Genomic analysis of the causative agents of coccidiosis in chickens.</title>
        <authorList>
            <person name="Reid A.J."/>
            <person name="Blake D."/>
            <person name="Billington K."/>
            <person name="Browne H."/>
            <person name="Dunn M."/>
            <person name="Hung S."/>
            <person name="Kawahara F."/>
            <person name="Miranda-Saavedra D."/>
            <person name="Mourier T."/>
            <person name="Nagra H."/>
            <person name="Otto T.D."/>
            <person name="Rawlings N."/>
            <person name="Sanchez A."/>
            <person name="Sanders M."/>
            <person name="Subramaniam C."/>
            <person name="Tay Y."/>
            <person name="Dear P."/>
            <person name="Doerig C."/>
            <person name="Gruber A."/>
            <person name="Parkinson J."/>
            <person name="Shirley M."/>
            <person name="Wan K.L."/>
            <person name="Berriman M."/>
            <person name="Tomley F."/>
            <person name="Pain A."/>
        </authorList>
    </citation>
    <scope>NUCLEOTIDE SEQUENCE</scope>
    <source>
        <strain evidence="2">Houghton</strain>
    </source>
</reference>
<accession>U6GY18</accession>
<feature type="compositionally biased region" description="Basic and acidic residues" evidence="1">
    <location>
        <begin position="356"/>
        <end position="370"/>
    </location>
</feature>
<name>U6GY18_EIMAC</name>
<reference evidence="2" key="2">
    <citation type="submission" date="2013-10" db="EMBL/GenBank/DDBJ databases">
        <authorList>
            <person name="Aslett M."/>
        </authorList>
    </citation>
    <scope>NUCLEOTIDE SEQUENCE</scope>
    <source>
        <strain evidence="2">Houghton</strain>
    </source>
</reference>
<evidence type="ECO:0000256" key="1">
    <source>
        <dbReference type="SAM" id="MobiDB-lite"/>
    </source>
</evidence>